<keyword evidence="2" id="KW-1185">Reference proteome</keyword>
<evidence type="ECO:0000313" key="2">
    <source>
        <dbReference type="Proteomes" id="UP000326678"/>
    </source>
</evidence>
<proteinExistence type="predicted"/>
<organism evidence="1 2">
    <name type="scientific">Nostoc sphaeroides CCNUC1</name>
    <dbReference type="NCBI Taxonomy" id="2653204"/>
    <lineage>
        <taxon>Bacteria</taxon>
        <taxon>Bacillati</taxon>
        <taxon>Cyanobacteriota</taxon>
        <taxon>Cyanophyceae</taxon>
        <taxon>Nostocales</taxon>
        <taxon>Nostocaceae</taxon>
        <taxon>Nostoc</taxon>
    </lineage>
</organism>
<evidence type="ECO:0000313" key="1">
    <source>
        <dbReference type="EMBL" id="QFS47555.1"/>
    </source>
</evidence>
<dbReference type="EMBL" id="CP045226">
    <property type="protein sequence ID" value="QFS47555.1"/>
    <property type="molecule type" value="Genomic_DNA"/>
</dbReference>
<gene>
    <name evidence="1" type="ORF">GXM_05047</name>
</gene>
<dbReference type="AlphaFoldDB" id="A0A5P8W489"/>
<dbReference type="KEGG" id="nsh:GXM_05047"/>
<dbReference type="Proteomes" id="UP000326678">
    <property type="component" value="Chromosome Gxm1"/>
</dbReference>
<protein>
    <submittedName>
        <fullName evidence="1">Uncharacterized protein</fullName>
    </submittedName>
</protein>
<sequence length="42" mass="5159">MPTPQEIGFFNDENQNIFRLFFIKRKMISLNLRYKYNTTLDT</sequence>
<name>A0A5P8W489_9NOSO</name>
<reference evidence="1 2" key="1">
    <citation type="submission" date="2019-10" db="EMBL/GenBank/DDBJ databases">
        <title>Genomic and transcriptomic insights into the perfect genentic adaptation of a filamentous nitrogen-fixing cyanobacterium to rice fields.</title>
        <authorList>
            <person name="Chen Z."/>
        </authorList>
    </citation>
    <scope>NUCLEOTIDE SEQUENCE [LARGE SCALE GENOMIC DNA]</scope>
    <source>
        <strain evidence="1">CCNUC1</strain>
    </source>
</reference>
<accession>A0A5P8W489</accession>